<proteinExistence type="predicted"/>
<keyword evidence="1" id="KW-0812">Transmembrane</keyword>
<keyword evidence="1" id="KW-0472">Membrane</keyword>
<feature type="signal peptide" evidence="2">
    <location>
        <begin position="1"/>
        <end position="23"/>
    </location>
</feature>
<keyword evidence="2" id="KW-0732">Signal</keyword>
<gene>
    <name evidence="3" type="ORF">EG849_11615</name>
</gene>
<dbReference type="Proteomes" id="UP000271937">
    <property type="component" value="Unassembled WGS sequence"/>
</dbReference>
<feature type="transmembrane region" description="Helical" evidence="1">
    <location>
        <begin position="68"/>
        <end position="85"/>
    </location>
</feature>
<accession>A0A3P3W5L2</accession>
<dbReference type="OrthoDB" id="9984108at2"/>
<reference evidence="3 4" key="1">
    <citation type="submission" date="2018-11" db="EMBL/GenBank/DDBJ databases">
        <title>Flavobacterium sp. nov., YIM 102600 draft genome.</title>
        <authorList>
            <person name="Li G."/>
            <person name="Jiang Y."/>
        </authorList>
    </citation>
    <scope>NUCLEOTIDE SEQUENCE [LARGE SCALE GENOMIC DNA]</scope>
    <source>
        <strain evidence="3 4">YIM 102600</strain>
    </source>
</reference>
<keyword evidence="1" id="KW-1133">Transmembrane helix</keyword>
<evidence type="ECO:0008006" key="5">
    <source>
        <dbReference type="Google" id="ProtNLM"/>
    </source>
</evidence>
<dbReference type="AlphaFoldDB" id="A0A3P3W5L2"/>
<evidence type="ECO:0000256" key="1">
    <source>
        <dbReference type="SAM" id="Phobius"/>
    </source>
</evidence>
<evidence type="ECO:0000313" key="4">
    <source>
        <dbReference type="Proteomes" id="UP000271937"/>
    </source>
</evidence>
<keyword evidence="4" id="KW-1185">Reference proteome</keyword>
<protein>
    <recommendedName>
        <fullName evidence="5">LPXTG cell wall anchor domain-containing protein</fullName>
    </recommendedName>
</protein>
<sequence length="92" mass="10263">MKNAPKLFFIVLFLLMQTGLAFALDPPVPPGEDCCVEFEDDVAAYNQCLMDPESYCSAPLPANNSIDILMYVGLLFGTFVIFKKINHKKTPM</sequence>
<dbReference type="RefSeq" id="WP_125013254.1">
    <property type="nucleotide sequence ID" value="NZ_RQVR01000013.1"/>
</dbReference>
<comment type="caution">
    <text evidence="3">The sequence shown here is derived from an EMBL/GenBank/DDBJ whole genome shotgun (WGS) entry which is preliminary data.</text>
</comment>
<name>A0A3P3W5L2_9FLAO</name>
<feature type="chain" id="PRO_5018089023" description="LPXTG cell wall anchor domain-containing protein" evidence="2">
    <location>
        <begin position="24"/>
        <end position="92"/>
    </location>
</feature>
<dbReference type="EMBL" id="RQVR01000013">
    <property type="protein sequence ID" value="RRJ89964.1"/>
    <property type="molecule type" value="Genomic_DNA"/>
</dbReference>
<evidence type="ECO:0000256" key="2">
    <source>
        <dbReference type="SAM" id="SignalP"/>
    </source>
</evidence>
<organism evidence="3 4">
    <name type="scientific">Flavobacterium macacae</name>
    <dbReference type="NCBI Taxonomy" id="2488993"/>
    <lineage>
        <taxon>Bacteria</taxon>
        <taxon>Pseudomonadati</taxon>
        <taxon>Bacteroidota</taxon>
        <taxon>Flavobacteriia</taxon>
        <taxon>Flavobacteriales</taxon>
        <taxon>Flavobacteriaceae</taxon>
        <taxon>Flavobacterium</taxon>
    </lineage>
</organism>
<evidence type="ECO:0000313" key="3">
    <source>
        <dbReference type="EMBL" id="RRJ89964.1"/>
    </source>
</evidence>